<dbReference type="AlphaFoldDB" id="A0A8D0WRW9"/>
<evidence type="ECO:0000256" key="2">
    <source>
        <dbReference type="ARBA" id="ARBA00004647"/>
    </source>
</evidence>
<evidence type="ECO:0000256" key="7">
    <source>
        <dbReference type="ARBA" id="ARBA00022618"/>
    </source>
</evidence>
<dbReference type="PROSITE" id="PS00678">
    <property type="entry name" value="WD_REPEATS_1"/>
    <property type="match status" value="1"/>
</dbReference>
<dbReference type="GO" id="GO:0051301">
    <property type="term" value="P:cell division"/>
    <property type="evidence" value="ECO:0007669"/>
    <property type="project" value="UniProtKB-KW"/>
</dbReference>
<keyword evidence="5" id="KW-0963">Cytoplasm</keyword>
<dbReference type="InterPro" id="IPR015943">
    <property type="entry name" value="WD40/YVTN_repeat-like_dom_sf"/>
</dbReference>
<evidence type="ECO:0000256" key="3">
    <source>
        <dbReference type="ARBA" id="ARBA00007830"/>
    </source>
</evidence>
<dbReference type="FunFam" id="2.130.10.10:FF:000084">
    <property type="entry name" value="mRNA export factor"/>
    <property type="match status" value="1"/>
</dbReference>
<dbReference type="Ensembl" id="ENSSSCT00030055215.1">
    <property type="protein sequence ID" value="ENSSSCP00030025221.1"/>
    <property type="gene ID" value="ENSSSCG00030039559.1"/>
</dbReference>
<dbReference type="PANTHER" id="PTHR10971">
    <property type="entry name" value="MRNA EXPORT FACTOR AND BUB3"/>
    <property type="match status" value="1"/>
</dbReference>
<evidence type="ECO:0000256" key="11">
    <source>
        <dbReference type="ARBA" id="ARBA00023306"/>
    </source>
</evidence>
<accession>A0A8D0WRW9</accession>
<keyword evidence="7" id="KW-0132">Cell division</keyword>
<dbReference type="GO" id="GO:0005635">
    <property type="term" value="C:nuclear envelope"/>
    <property type="evidence" value="ECO:0007669"/>
    <property type="project" value="UniProtKB-ARBA"/>
</dbReference>
<evidence type="ECO:0000256" key="4">
    <source>
        <dbReference type="ARBA" id="ARBA00022448"/>
    </source>
</evidence>
<dbReference type="InterPro" id="IPR001680">
    <property type="entry name" value="WD40_rpt"/>
</dbReference>
<comment type="subunit">
    <text evidence="14">Interacts with NUMA1 (via N-terminal end of the coiled-coil domain); this interaction promotes spindle formation in mitosis. Interacts with NUP98. Interacts with MYCBP2. Interacts with USP11.</text>
</comment>
<dbReference type="InterPro" id="IPR020472">
    <property type="entry name" value="WD40_PAC1"/>
</dbReference>
<evidence type="ECO:0000313" key="16">
    <source>
        <dbReference type="Ensembl" id="ENSSSCP00030025221.1"/>
    </source>
</evidence>
<evidence type="ECO:0000256" key="10">
    <source>
        <dbReference type="ARBA" id="ARBA00023242"/>
    </source>
</evidence>
<dbReference type="Gene3D" id="2.130.10.10">
    <property type="entry name" value="YVTN repeat-like/Quinoprotein amine dehydrogenase"/>
    <property type="match status" value="1"/>
</dbReference>
<dbReference type="SMART" id="SM00320">
    <property type="entry name" value="WD40"/>
    <property type="match status" value="3"/>
</dbReference>
<keyword evidence="8" id="KW-0677">Repeat</keyword>
<feature type="repeat" description="WD" evidence="15">
    <location>
        <begin position="92"/>
        <end position="135"/>
    </location>
</feature>
<keyword evidence="11" id="KW-0131">Cell cycle</keyword>
<sequence>MSLFGTTSGFGTSGTSMFGSTTTDNHNPMKDIEVTSSPDDSIGCLSFSPPTLPGNFLIAGSWANDDGSKVFTASCDKTAKMWDLNSNQAIQIAQHDAPVKTIHWIKAPNYSCVMTGSWDKTLKFWDTRSSNPMMVLQLPERCYCADVIYPMAVVATAERGLIVYQLENQPSEFRRIESPLKHQHRCVAIFKDKQNKPTGFALGSIEGRVAIHYINPPNPAKDNFTFKCHRSNGTNTSAPQDIYAVNGIAFHPVHGTLATVGSDGRFSFWDKDARTKLKTSEQLDQPISACCFNHNGNIFAYASSYDWSKVSIPGPRGHPQQQSQALELEGLASQAEHLRGEMAGPPSQPLPQTCLSSAWSAMPADIGREWEGSAVPGWRVAAHAMELWGVAPGWRVAVPGDGAFRPCARLEGGSARSWSSCQRHWLFVYRLIDF</sequence>
<comment type="subcellular location">
    <subcellularLocation>
        <location evidence="2">Cytoplasm</location>
        <location evidence="2">Cytoskeleton</location>
        <location evidence="2">Spindle pole</location>
    </subcellularLocation>
    <subcellularLocation>
        <location evidence="1">Nucleus</location>
    </subcellularLocation>
</comment>
<evidence type="ECO:0000256" key="6">
    <source>
        <dbReference type="ARBA" id="ARBA00022574"/>
    </source>
</evidence>
<dbReference type="Pfam" id="PF00400">
    <property type="entry name" value="WD40"/>
    <property type="match status" value="3"/>
</dbReference>
<evidence type="ECO:0000256" key="13">
    <source>
        <dbReference type="ARBA" id="ARBA00031875"/>
    </source>
</evidence>
<feature type="repeat" description="WD" evidence="15">
    <location>
        <begin position="245"/>
        <end position="279"/>
    </location>
</feature>
<keyword evidence="6 15" id="KW-0853">WD repeat</keyword>
<evidence type="ECO:0000256" key="9">
    <source>
        <dbReference type="ARBA" id="ARBA00022776"/>
    </source>
</evidence>
<evidence type="ECO:0000256" key="14">
    <source>
        <dbReference type="ARBA" id="ARBA00046523"/>
    </source>
</evidence>
<feature type="repeat" description="WD" evidence="15">
    <location>
        <begin position="64"/>
        <end position="92"/>
    </location>
</feature>
<evidence type="ECO:0000256" key="1">
    <source>
        <dbReference type="ARBA" id="ARBA00004123"/>
    </source>
</evidence>
<comment type="similarity">
    <text evidence="3">Belongs to the WD repeat rae1 family.</text>
</comment>
<evidence type="ECO:0000256" key="15">
    <source>
        <dbReference type="PROSITE-ProRule" id="PRU00221"/>
    </source>
</evidence>
<dbReference type="PRINTS" id="PR00320">
    <property type="entry name" value="GPROTEINBRPT"/>
</dbReference>
<reference evidence="16" key="1">
    <citation type="submission" date="2025-08" db="UniProtKB">
        <authorList>
            <consortium name="Ensembl"/>
        </authorList>
    </citation>
    <scope>IDENTIFICATION</scope>
</reference>
<dbReference type="InterPro" id="IPR036322">
    <property type="entry name" value="WD40_repeat_dom_sf"/>
</dbReference>
<evidence type="ECO:0000256" key="12">
    <source>
        <dbReference type="ARBA" id="ARBA00030954"/>
    </source>
</evidence>
<dbReference type="InterPro" id="IPR019775">
    <property type="entry name" value="WD40_repeat_CS"/>
</dbReference>
<evidence type="ECO:0000313" key="17">
    <source>
        <dbReference type="Proteomes" id="UP000694570"/>
    </source>
</evidence>
<keyword evidence="4" id="KW-0813">Transport</keyword>
<dbReference type="PROSITE" id="PS50082">
    <property type="entry name" value="WD_REPEATS_2"/>
    <property type="match status" value="3"/>
</dbReference>
<keyword evidence="10" id="KW-0539">Nucleus</keyword>
<name>A0A8D0WRW9_PIG</name>
<keyword evidence="9" id="KW-0498">Mitosis</keyword>
<dbReference type="SUPFAM" id="SSF50978">
    <property type="entry name" value="WD40 repeat-like"/>
    <property type="match status" value="1"/>
</dbReference>
<organism evidence="16 17">
    <name type="scientific">Sus scrofa</name>
    <name type="common">Pig</name>
    <dbReference type="NCBI Taxonomy" id="9823"/>
    <lineage>
        <taxon>Eukaryota</taxon>
        <taxon>Metazoa</taxon>
        <taxon>Chordata</taxon>
        <taxon>Craniata</taxon>
        <taxon>Vertebrata</taxon>
        <taxon>Euteleostomi</taxon>
        <taxon>Mammalia</taxon>
        <taxon>Eutheria</taxon>
        <taxon>Laurasiatheria</taxon>
        <taxon>Artiodactyla</taxon>
        <taxon>Suina</taxon>
        <taxon>Suidae</taxon>
        <taxon>Sus</taxon>
    </lineage>
</organism>
<gene>
    <name evidence="16" type="primary">RAE1</name>
</gene>
<dbReference type="GO" id="GO:0000922">
    <property type="term" value="C:spindle pole"/>
    <property type="evidence" value="ECO:0007669"/>
    <property type="project" value="UniProtKB-SubCell"/>
</dbReference>
<proteinExistence type="inferred from homology"/>
<protein>
    <recommendedName>
        <fullName evidence="12">Rae1 protein homolog</fullName>
    </recommendedName>
    <alternativeName>
        <fullName evidence="13">mRNA-associated protein mrnp 41</fullName>
    </alternativeName>
</protein>
<dbReference type="Proteomes" id="UP000694570">
    <property type="component" value="Unplaced"/>
</dbReference>
<evidence type="ECO:0000256" key="5">
    <source>
        <dbReference type="ARBA" id="ARBA00022490"/>
    </source>
</evidence>
<evidence type="ECO:0000256" key="8">
    <source>
        <dbReference type="ARBA" id="ARBA00022737"/>
    </source>
</evidence>